<dbReference type="Gene3D" id="3.40.50.150">
    <property type="entry name" value="Vaccinia Virus protein VP39"/>
    <property type="match status" value="1"/>
</dbReference>
<sequence>MDYRNSHASKNYGLIYSETYKSGYFSFQWERLEKKILKDIFDEFLSRNPGASYLDFACGTGRILSFAENSFIHTSGVDISEEMLVVAKEVCKKSDLIKLDLTRDFLDKKFDVITSFRFFLHAQDELKNEALRAIKSHLSQDGILIANIHVNSKSPLGWVYVLRNFLYRREAAVVLSANRFCQILKENGFRVEKIIYYSFLPRVGWLFPELYNKFLQSFDTFINNVGFIPKGWAQSYIVVATPISK</sequence>
<dbReference type="InterPro" id="IPR029063">
    <property type="entry name" value="SAM-dependent_MTases_sf"/>
</dbReference>
<comment type="caution">
    <text evidence="1">The sequence shown here is derived from an EMBL/GenBank/DDBJ whole genome shotgun (WGS) entry which is preliminary data.</text>
</comment>
<dbReference type="OrthoDB" id="8073258at2"/>
<dbReference type="EMBL" id="BBVC01000056">
    <property type="protein sequence ID" value="GAO98406.1"/>
    <property type="molecule type" value="Genomic_DNA"/>
</dbReference>
<proteinExistence type="predicted"/>
<gene>
    <name evidence="1" type="primary">desVI</name>
    <name evidence="1" type="ORF">Cva_01063</name>
</gene>
<protein>
    <submittedName>
        <fullName evidence="1">dTDP-3-amino-3,4, 6-trideoxy-alpha-D-glucopyranose</fullName>
    </submittedName>
</protein>
<organism evidence="1 2">
    <name type="scientific">Caedimonas varicaedens</name>
    <dbReference type="NCBI Taxonomy" id="1629334"/>
    <lineage>
        <taxon>Bacteria</taxon>
        <taxon>Pseudomonadati</taxon>
        <taxon>Pseudomonadota</taxon>
        <taxon>Alphaproteobacteria</taxon>
        <taxon>Holosporales</taxon>
        <taxon>Caedimonadaceae</taxon>
        <taxon>Caedimonas</taxon>
    </lineage>
</organism>
<dbReference type="CDD" id="cd02440">
    <property type="entry name" value="AdoMet_MTases"/>
    <property type="match status" value="1"/>
</dbReference>
<dbReference type="Proteomes" id="UP000036771">
    <property type="component" value="Unassembled WGS sequence"/>
</dbReference>
<dbReference type="SUPFAM" id="SSF53335">
    <property type="entry name" value="S-adenosyl-L-methionine-dependent methyltransferases"/>
    <property type="match status" value="1"/>
</dbReference>
<dbReference type="PANTHER" id="PTHR43861">
    <property type="entry name" value="TRANS-ACONITATE 2-METHYLTRANSFERASE-RELATED"/>
    <property type="match status" value="1"/>
</dbReference>
<dbReference type="AlphaFoldDB" id="A0A0K8MD16"/>
<evidence type="ECO:0000313" key="1">
    <source>
        <dbReference type="EMBL" id="GAO98406.1"/>
    </source>
</evidence>
<evidence type="ECO:0000313" key="2">
    <source>
        <dbReference type="Proteomes" id="UP000036771"/>
    </source>
</evidence>
<reference evidence="1 2" key="1">
    <citation type="submission" date="2015-03" db="EMBL/GenBank/DDBJ databases">
        <title>Caedibacter varicaedens, whole genome shotgun sequence.</title>
        <authorList>
            <person name="Suzuki H."/>
            <person name="Dapper A.L."/>
            <person name="Gibson A.K."/>
            <person name="Jackson C."/>
            <person name="Lee H."/>
            <person name="Pejaver V.R."/>
            <person name="Doak T."/>
            <person name="Lynch M."/>
        </authorList>
    </citation>
    <scope>NUCLEOTIDE SEQUENCE [LARGE SCALE GENOMIC DNA]</scope>
</reference>
<accession>A0A0K8MD16</accession>
<dbReference type="Pfam" id="PF13489">
    <property type="entry name" value="Methyltransf_23"/>
    <property type="match status" value="1"/>
</dbReference>
<keyword evidence="2" id="KW-1185">Reference proteome</keyword>
<name>A0A0K8MD16_9PROT</name>